<sequence length="319" mass="37678">MAQIMYHHTAINVLSLLQNMSNNKMNDTQLEAELKKIEKQFQVKYEELVDLHNRMVLFQIDIEKHGGMRVYEKSAITWLKSELELLYEVYQFCQRHGLNIINISKYVSKNELNLFPKTESQLQNTYYKLKKCEIPFENIEKQKPGRKRKYTPVKEAIVEMKKENNHVLIEEVQHKENEKSLVTVISGIVDNFETISQHSERKENELHQFMEGIYKLSSMAAGHFKEESSRSSLESELRALQLENERLKREKEELVQDVKDMTQHLTYFIKSSDVDQIRKLPTFVQECKIELHKLGLYNAQDGKMKIRIDRRGQVMTIAP</sequence>
<evidence type="ECO:0000259" key="2">
    <source>
        <dbReference type="Pfam" id="PF12181"/>
    </source>
</evidence>
<dbReference type="Proteomes" id="UP000195991">
    <property type="component" value="Unassembled WGS sequence"/>
</dbReference>
<dbReference type="InterPro" id="IPR021009">
    <property type="entry name" value="MogR_DNA-bd"/>
</dbReference>
<evidence type="ECO:0000313" key="3">
    <source>
        <dbReference type="EMBL" id="SCC14491.1"/>
    </source>
</evidence>
<accession>A0A1C4C5X2</accession>
<name>A0A1C4C5X2_BACTU</name>
<feature type="coiled-coil region" evidence="1">
    <location>
        <begin position="230"/>
        <end position="264"/>
    </location>
</feature>
<reference evidence="3 4" key="1">
    <citation type="submission" date="2016-08" db="EMBL/GenBank/DDBJ databases">
        <authorList>
            <person name="Seilhamer J.J."/>
        </authorList>
    </citation>
    <scope>NUCLEOTIDE SEQUENCE [LARGE SCALE GENOMIC DNA]</scope>
    <source>
        <strain evidence="3 4">IEBC_T61001</strain>
    </source>
</reference>
<dbReference type="Gene3D" id="1.20.120.1030">
    <property type="entry name" value="Motility repressor MogR, DNA-binding domain"/>
    <property type="match status" value="1"/>
</dbReference>
<dbReference type="AlphaFoldDB" id="A0A1C4C5X2"/>
<dbReference type="EMBL" id="FMBI01000026">
    <property type="protein sequence ID" value="SCC14491.1"/>
    <property type="molecule type" value="Genomic_DNA"/>
</dbReference>
<evidence type="ECO:0000313" key="4">
    <source>
        <dbReference type="Proteomes" id="UP000195991"/>
    </source>
</evidence>
<proteinExistence type="predicted"/>
<protein>
    <recommendedName>
        <fullName evidence="2">Motility repressor MogR DNA-binding domain-containing protein</fullName>
    </recommendedName>
</protein>
<evidence type="ECO:0000256" key="1">
    <source>
        <dbReference type="SAM" id="Coils"/>
    </source>
</evidence>
<gene>
    <name evidence="3" type="ORF">BTT61001_01638</name>
</gene>
<organism evidence="3 4">
    <name type="scientific">Bacillus thuringiensis</name>
    <dbReference type="NCBI Taxonomy" id="1428"/>
    <lineage>
        <taxon>Bacteria</taxon>
        <taxon>Bacillati</taxon>
        <taxon>Bacillota</taxon>
        <taxon>Bacilli</taxon>
        <taxon>Bacillales</taxon>
        <taxon>Bacillaceae</taxon>
        <taxon>Bacillus</taxon>
        <taxon>Bacillus cereus group</taxon>
    </lineage>
</organism>
<keyword evidence="1" id="KW-0175">Coiled coil</keyword>
<feature type="domain" description="Motility repressor MogR DNA-binding" evidence="2">
    <location>
        <begin position="16"/>
        <end position="163"/>
    </location>
</feature>
<dbReference type="Pfam" id="PF12181">
    <property type="entry name" value="MogR_DNAbind"/>
    <property type="match status" value="1"/>
</dbReference>
<dbReference type="InterPro" id="IPR038245">
    <property type="entry name" value="MogR_DNA-bd_sf"/>
</dbReference>